<accession>A0ABR0ET83</accession>
<evidence type="ECO:0000313" key="3">
    <source>
        <dbReference type="Proteomes" id="UP001305779"/>
    </source>
</evidence>
<gene>
    <name evidence="2" type="ORF">PRZ48_002804</name>
</gene>
<organism evidence="2 3">
    <name type="scientific">Zasmidium cellare</name>
    <name type="common">Wine cellar mold</name>
    <name type="synonym">Racodium cellare</name>
    <dbReference type="NCBI Taxonomy" id="395010"/>
    <lineage>
        <taxon>Eukaryota</taxon>
        <taxon>Fungi</taxon>
        <taxon>Dikarya</taxon>
        <taxon>Ascomycota</taxon>
        <taxon>Pezizomycotina</taxon>
        <taxon>Dothideomycetes</taxon>
        <taxon>Dothideomycetidae</taxon>
        <taxon>Mycosphaerellales</taxon>
        <taxon>Mycosphaerellaceae</taxon>
        <taxon>Zasmidium</taxon>
    </lineage>
</organism>
<protein>
    <submittedName>
        <fullName evidence="2">Uncharacterized protein</fullName>
    </submittedName>
</protein>
<feature type="chain" id="PRO_5047167846" evidence="1">
    <location>
        <begin position="20"/>
        <end position="141"/>
    </location>
</feature>
<proteinExistence type="predicted"/>
<dbReference type="EMBL" id="JAXOVC010000002">
    <property type="protein sequence ID" value="KAK4504841.1"/>
    <property type="molecule type" value="Genomic_DNA"/>
</dbReference>
<sequence>MRFLRPTLALLALPSAILAVSLSDFTPRVSDDDLPKSCLAVYTQTINGCEGSDFGGTCSAGCMKALDSFASKHICCDDQRGGYFESCDQQQGQFLTGNLDLVQRLYILDFDLFLVLISGFERYGDGYQRGVDHVGLGRTIE</sequence>
<keyword evidence="1" id="KW-0732">Signal</keyword>
<reference evidence="2 3" key="1">
    <citation type="journal article" date="2023" name="G3 (Bethesda)">
        <title>A chromosome-level genome assembly of Zasmidium syzygii isolated from banana leaves.</title>
        <authorList>
            <person name="van Westerhoven A.C."/>
            <person name="Mehrabi R."/>
            <person name="Talebi R."/>
            <person name="Steentjes M.B.F."/>
            <person name="Corcolon B."/>
            <person name="Chong P.A."/>
            <person name="Kema G.H.J."/>
            <person name="Seidl M.F."/>
        </authorList>
    </citation>
    <scope>NUCLEOTIDE SEQUENCE [LARGE SCALE GENOMIC DNA]</scope>
    <source>
        <strain evidence="2 3">P124</strain>
    </source>
</reference>
<evidence type="ECO:0000256" key="1">
    <source>
        <dbReference type="SAM" id="SignalP"/>
    </source>
</evidence>
<evidence type="ECO:0000313" key="2">
    <source>
        <dbReference type="EMBL" id="KAK4504841.1"/>
    </source>
</evidence>
<comment type="caution">
    <text evidence="2">The sequence shown here is derived from an EMBL/GenBank/DDBJ whole genome shotgun (WGS) entry which is preliminary data.</text>
</comment>
<name>A0ABR0ET83_ZASCE</name>
<keyword evidence="3" id="KW-1185">Reference proteome</keyword>
<feature type="signal peptide" evidence="1">
    <location>
        <begin position="1"/>
        <end position="19"/>
    </location>
</feature>
<dbReference type="Proteomes" id="UP001305779">
    <property type="component" value="Unassembled WGS sequence"/>
</dbReference>